<gene>
    <name evidence="2" type="ORF">K3162_04275</name>
</gene>
<proteinExistence type="predicted"/>
<dbReference type="Proteomes" id="UP000824300">
    <property type="component" value="Chromosome"/>
</dbReference>
<accession>A0ABX8ZW90</accession>
<evidence type="ECO:0000256" key="1">
    <source>
        <dbReference type="SAM" id="Phobius"/>
    </source>
</evidence>
<evidence type="ECO:0000313" key="3">
    <source>
        <dbReference type="Proteomes" id="UP000824300"/>
    </source>
</evidence>
<dbReference type="EMBL" id="CP081296">
    <property type="protein sequence ID" value="QZD93251.1"/>
    <property type="molecule type" value="Genomic_DNA"/>
</dbReference>
<keyword evidence="1" id="KW-0472">Membrane</keyword>
<protein>
    <submittedName>
        <fullName evidence="2">Uncharacterized protein</fullName>
    </submittedName>
</protein>
<feature type="transmembrane region" description="Helical" evidence="1">
    <location>
        <begin position="24"/>
        <end position="45"/>
    </location>
</feature>
<dbReference type="RefSeq" id="WP_221428939.1">
    <property type="nucleotide sequence ID" value="NZ_CP081296.1"/>
</dbReference>
<keyword evidence="3" id="KW-1185">Reference proteome</keyword>
<keyword evidence="1" id="KW-1133">Transmembrane helix</keyword>
<reference evidence="2 3" key="1">
    <citation type="submission" date="2021-08" db="EMBL/GenBank/DDBJ databases">
        <title>Comparative Genomics Analysis of the Genus Qipengyuania Reveals Extensive Genetic Diversity and Metabolic Versatility, Including the Description of Fifteen Novel Species.</title>
        <authorList>
            <person name="Liu Y."/>
        </authorList>
    </citation>
    <scope>NUCLEOTIDE SEQUENCE [LARGE SCALE GENOMIC DNA]</scope>
    <source>
        <strain evidence="2 3">1NDW3</strain>
    </source>
</reference>
<keyword evidence="1" id="KW-0812">Transmembrane</keyword>
<sequence length="46" mass="5290">MLDFLDVFDAVPAGGRRRRGRFNALGRLFGFALLLMFLVLTIYALW</sequence>
<evidence type="ECO:0000313" key="2">
    <source>
        <dbReference type="EMBL" id="QZD93251.1"/>
    </source>
</evidence>
<organism evidence="2 3">
    <name type="scientific">Qipengyuania xiapuensis</name>
    <dbReference type="NCBI Taxonomy" id="2867236"/>
    <lineage>
        <taxon>Bacteria</taxon>
        <taxon>Pseudomonadati</taxon>
        <taxon>Pseudomonadota</taxon>
        <taxon>Alphaproteobacteria</taxon>
        <taxon>Sphingomonadales</taxon>
        <taxon>Erythrobacteraceae</taxon>
        <taxon>Qipengyuania</taxon>
    </lineage>
</organism>
<name>A0ABX8ZW90_9SPHN</name>